<organism evidence="2 3">
    <name type="scientific">Nocardia fusca</name>
    <dbReference type="NCBI Taxonomy" id="941183"/>
    <lineage>
        <taxon>Bacteria</taxon>
        <taxon>Bacillati</taxon>
        <taxon>Actinomycetota</taxon>
        <taxon>Actinomycetes</taxon>
        <taxon>Mycobacteriales</taxon>
        <taxon>Nocardiaceae</taxon>
        <taxon>Nocardia</taxon>
    </lineage>
</organism>
<protein>
    <submittedName>
        <fullName evidence="2">DUF397 domain-containing protein</fullName>
    </submittedName>
</protein>
<dbReference type="EMBL" id="JBFAIH010000008">
    <property type="protein sequence ID" value="MEV0364289.1"/>
    <property type="molecule type" value="Genomic_DNA"/>
</dbReference>
<dbReference type="InterPro" id="IPR007278">
    <property type="entry name" value="DUF397"/>
</dbReference>
<accession>A0ABV3F9D6</accession>
<proteinExistence type="predicted"/>
<keyword evidence="3" id="KW-1185">Reference proteome</keyword>
<dbReference type="Pfam" id="PF04149">
    <property type="entry name" value="DUF397"/>
    <property type="match status" value="1"/>
</dbReference>
<name>A0ABV3F9D6_9NOCA</name>
<comment type="caution">
    <text evidence="2">The sequence shown here is derived from an EMBL/GenBank/DDBJ whole genome shotgun (WGS) entry which is preliminary data.</text>
</comment>
<feature type="domain" description="DUF397" evidence="1">
    <location>
        <begin position="8"/>
        <end position="60"/>
    </location>
</feature>
<dbReference type="RefSeq" id="WP_357979295.1">
    <property type="nucleotide sequence ID" value="NZ_JBFAIH010000008.1"/>
</dbReference>
<sequence length="68" mass="7168">MTDNPAGARWFKSSHSGPDRECVEVAHLAGGSVAVRDSKNRSGSVLVFGPDVWDAFLNGAQQGTAVRP</sequence>
<evidence type="ECO:0000259" key="1">
    <source>
        <dbReference type="Pfam" id="PF04149"/>
    </source>
</evidence>
<evidence type="ECO:0000313" key="2">
    <source>
        <dbReference type="EMBL" id="MEV0364289.1"/>
    </source>
</evidence>
<reference evidence="2 3" key="1">
    <citation type="submission" date="2024-06" db="EMBL/GenBank/DDBJ databases">
        <title>The Natural Products Discovery Center: Release of the First 8490 Sequenced Strains for Exploring Actinobacteria Biosynthetic Diversity.</title>
        <authorList>
            <person name="Kalkreuter E."/>
            <person name="Kautsar S.A."/>
            <person name="Yang D."/>
            <person name="Bader C.D."/>
            <person name="Teijaro C.N."/>
            <person name="Fluegel L."/>
            <person name="Davis C.M."/>
            <person name="Simpson J.R."/>
            <person name="Lauterbach L."/>
            <person name="Steele A.D."/>
            <person name="Gui C."/>
            <person name="Meng S."/>
            <person name="Li G."/>
            <person name="Viehrig K."/>
            <person name="Ye F."/>
            <person name="Su P."/>
            <person name="Kiefer A.F."/>
            <person name="Nichols A."/>
            <person name="Cepeda A.J."/>
            <person name="Yan W."/>
            <person name="Fan B."/>
            <person name="Jiang Y."/>
            <person name="Adhikari A."/>
            <person name="Zheng C.-J."/>
            <person name="Schuster L."/>
            <person name="Cowan T.M."/>
            <person name="Smanski M.J."/>
            <person name="Chevrette M.G."/>
            <person name="De Carvalho L.P.S."/>
            <person name="Shen B."/>
        </authorList>
    </citation>
    <scope>NUCLEOTIDE SEQUENCE [LARGE SCALE GENOMIC DNA]</scope>
    <source>
        <strain evidence="2 3">NPDC050671</strain>
    </source>
</reference>
<evidence type="ECO:0000313" key="3">
    <source>
        <dbReference type="Proteomes" id="UP001551658"/>
    </source>
</evidence>
<dbReference type="Proteomes" id="UP001551658">
    <property type="component" value="Unassembled WGS sequence"/>
</dbReference>
<gene>
    <name evidence="2" type="ORF">AB0H72_16450</name>
</gene>